<proteinExistence type="predicted"/>
<dbReference type="HOGENOM" id="CLU_3106619_0_0_1"/>
<protein>
    <submittedName>
        <fullName evidence="1">Uncharacterized protein</fullName>
    </submittedName>
</protein>
<accession>A0A0C2YWS1</accession>
<reference evidence="1 2" key="1">
    <citation type="submission" date="2014-04" db="EMBL/GenBank/DDBJ databases">
        <authorList>
            <consortium name="DOE Joint Genome Institute"/>
            <person name="Kuo A."/>
            <person name="Gay G."/>
            <person name="Dore J."/>
            <person name="Kohler A."/>
            <person name="Nagy L.G."/>
            <person name="Floudas D."/>
            <person name="Copeland A."/>
            <person name="Barry K.W."/>
            <person name="Cichocki N."/>
            <person name="Veneault-Fourrey C."/>
            <person name="LaButti K."/>
            <person name="Lindquist E.A."/>
            <person name="Lipzen A."/>
            <person name="Lundell T."/>
            <person name="Morin E."/>
            <person name="Murat C."/>
            <person name="Sun H."/>
            <person name="Tunlid A."/>
            <person name="Henrissat B."/>
            <person name="Grigoriev I.V."/>
            <person name="Hibbett D.S."/>
            <person name="Martin F."/>
            <person name="Nordberg H.P."/>
            <person name="Cantor M.N."/>
            <person name="Hua S.X."/>
        </authorList>
    </citation>
    <scope>NUCLEOTIDE SEQUENCE [LARGE SCALE GENOMIC DNA]</scope>
    <source>
        <strain evidence="2">h7</strain>
    </source>
</reference>
<evidence type="ECO:0000313" key="2">
    <source>
        <dbReference type="Proteomes" id="UP000053424"/>
    </source>
</evidence>
<sequence length="51" mass="5288">MSVVGPTLRPAACRFGLVAVPLAVIGYPGHPLGCVNIVPSFYPFAHHATSV</sequence>
<dbReference type="Proteomes" id="UP000053424">
    <property type="component" value="Unassembled WGS sequence"/>
</dbReference>
<organism evidence="1 2">
    <name type="scientific">Hebeloma cylindrosporum</name>
    <dbReference type="NCBI Taxonomy" id="76867"/>
    <lineage>
        <taxon>Eukaryota</taxon>
        <taxon>Fungi</taxon>
        <taxon>Dikarya</taxon>
        <taxon>Basidiomycota</taxon>
        <taxon>Agaricomycotina</taxon>
        <taxon>Agaricomycetes</taxon>
        <taxon>Agaricomycetidae</taxon>
        <taxon>Agaricales</taxon>
        <taxon>Agaricineae</taxon>
        <taxon>Hymenogastraceae</taxon>
        <taxon>Hebeloma</taxon>
    </lineage>
</organism>
<dbReference type="EMBL" id="KN831772">
    <property type="protein sequence ID" value="KIM45452.1"/>
    <property type="molecule type" value="Genomic_DNA"/>
</dbReference>
<name>A0A0C2YWS1_HEBCY</name>
<gene>
    <name evidence="1" type="ORF">M413DRAFT_340933</name>
</gene>
<dbReference type="AlphaFoldDB" id="A0A0C2YWS1"/>
<keyword evidence="2" id="KW-1185">Reference proteome</keyword>
<reference evidence="2" key="2">
    <citation type="submission" date="2015-01" db="EMBL/GenBank/DDBJ databases">
        <title>Evolutionary Origins and Diversification of the Mycorrhizal Mutualists.</title>
        <authorList>
            <consortium name="DOE Joint Genome Institute"/>
            <consortium name="Mycorrhizal Genomics Consortium"/>
            <person name="Kohler A."/>
            <person name="Kuo A."/>
            <person name="Nagy L.G."/>
            <person name="Floudas D."/>
            <person name="Copeland A."/>
            <person name="Barry K.W."/>
            <person name="Cichocki N."/>
            <person name="Veneault-Fourrey C."/>
            <person name="LaButti K."/>
            <person name="Lindquist E.A."/>
            <person name="Lipzen A."/>
            <person name="Lundell T."/>
            <person name="Morin E."/>
            <person name="Murat C."/>
            <person name="Riley R."/>
            <person name="Ohm R."/>
            <person name="Sun H."/>
            <person name="Tunlid A."/>
            <person name="Henrissat B."/>
            <person name="Grigoriev I.V."/>
            <person name="Hibbett D.S."/>
            <person name="Martin F."/>
        </authorList>
    </citation>
    <scope>NUCLEOTIDE SEQUENCE [LARGE SCALE GENOMIC DNA]</scope>
    <source>
        <strain evidence="2">h7</strain>
    </source>
</reference>
<evidence type="ECO:0000313" key="1">
    <source>
        <dbReference type="EMBL" id="KIM45452.1"/>
    </source>
</evidence>